<keyword evidence="6 10" id="KW-0408">Iron</keyword>
<evidence type="ECO:0000256" key="10">
    <source>
        <dbReference type="PIRSR" id="PIRSR038928-2"/>
    </source>
</evidence>
<dbReference type="CDD" id="cd08156">
    <property type="entry name" value="catalase_clade_3"/>
    <property type="match status" value="1"/>
</dbReference>
<proteinExistence type="inferred from homology"/>
<comment type="cofactor">
    <cofactor evidence="10">
        <name>heme</name>
        <dbReference type="ChEBI" id="CHEBI:30413"/>
    </cofactor>
</comment>
<dbReference type="InterPro" id="IPR024708">
    <property type="entry name" value="Catalase_AS"/>
</dbReference>
<dbReference type="PANTHER" id="PTHR11465:SF9">
    <property type="entry name" value="CATALASE"/>
    <property type="match status" value="1"/>
</dbReference>
<dbReference type="OrthoDB" id="6880011at2759"/>
<evidence type="ECO:0000256" key="6">
    <source>
        <dbReference type="ARBA" id="ARBA00023004"/>
    </source>
</evidence>
<name>A0A6J2Y9P2_SITOR</name>
<evidence type="ECO:0000256" key="5">
    <source>
        <dbReference type="ARBA" id="ARBA00023002"/>
    </source>
</evidence>
<evidence type="ECO:0000313" key="14">
    <source>
        <dbReference type="Proteomes" id="UP000504635"/>
    </source>
</evidence>
<dbReference type="InterPro" id="IPR020835">
    <property type="entry name" value="Catalase_sf"/>
</dbReference>
<gene>
    <name evidence="15" type="primary">LOC115885223</name>
</gene>
<dbReference type="InterPro" id="IPR010582">
    <property type="entry name" value="Catalase_immune_responsive"/>
</dbReference>
<dbReference type="RefSeq" id="XP_030759919.1">
    <property type="nucleotide sequence ID" value="XM_030904059.1"/>
</dbReference>
<comment type="catalytic activity">
    <reaction evidence="8 11">
        <text>2 H2O2 = O2 + 2 H2O</text>
        <dbReference type="Rhea" id="RHEA:20309"/>
        <dbReference type="ChEBI" id="CHEBI:15377"/>
        <dbReference type="ChEBI" id="CHEBI:15379"/>
        <dbReference type="ChEBI" id="CHEBI:16240"/>
        <dbReference type="EC" id="1.11.1.6"/>
    </reaction>
</comment>
<dbReference type="PRINTS" id="PR00067">
    <property type="entry name" value="CATALASE"/>
</dbReference>
<dbReference type="GeneID" id="115885223"/>
<evidence type="ECO:0000256" key="12">
    <source>
        <dbReference type="RuleBase" id="RU004142"/>
    </source>
</evidence>
<dbReference type="KEGG" id="soy:115885223"/>
<keyword evidence="5 11" id="KW-0560">Oxidoreductase</keyword>
<feature type="active site" evidence="9">
    <location>
        <position position="71"/>
    </location>
</feature>
<dbReference type="InterPro" id="IPR002226">
    <property type="entry name" value="Catalase_haem_BS"/>
</dbReference>
<sequence>MSSIDKAAKQLEEYAKNNSSSVTTTASGARVIVKDATETVGPRGPILLRDVHFLEEIAHFDRERIPERVVHAKGAGAFGYFEVTHDISKYCAAKIFDTIGKRTPLAVRFSTVGGESGSADTVRDPRGFAVKFYTEDGVWDLVGNNTPIFFIRDPILFPSFIHTQKRNPQTHLKDANMMWDFHTLRPETMHQWLFLFSDRGIPDGYRHMNGYGSHTFKLVNKDGEYVYCKFHYKTDQGIKNLDSKTAADLSGSDPDYSIRDLHNAIANGNYPSWTFYIQVMTPSQATTYKHNPFDLTKVWSHSEFPLIPVGKIVLDRNPENYFAEVEQIAMCPSNMVPGIQPSPDRMLQGRLFSYNDTQRHRLGTNFNQLPVNCPFKVSNYQRDGAMAFSNQGSGPNYHPNSFSGPKTDLTVKSLYPKEFLTGDVDRHDDEVVKEDYEQATAFWRNVLDEPAKQRLISNLVDSLKLVQDVLQERAVKSYEKVDLDFSRRVQNQLNTAKRCKANL</sequence>
<organism evidence="14 15">
    <name type="scientific">Sitophilus oryzae</name>
    <name type="common">Rice weevil</name>
    <name type="synonym">Curculio oryzae</name>
    <dbReference type="NCBI Taxonomy" id="7048"/>
    <lineage>
        <taxon>Eukaryota</taxon>
        <taxon>Metazoa</taxon>
        <taxon>Ecdysozoa</taxon>
        <taxon>Arthropoda</taxon>
        <taxon>Hexapoda</taxon>
        <taxon>Insecta</taxon>
        <taxon>Pterygota</taxon>
        <taxon>Neoptera</taxon>
        <taxon>Endopterygota</taxon>
        <taxon>Coleoptera</taxon>
        <taxon>Polyphaga</taxon>
        <taxon>Cucujiformia</taxon>
        <taxon>Curculionidae</taxon>
        <taxon>Dryophthorinae</taxon>
        <taxon>Sitophilus</taxon>
    </lineage>
</organism>
<dbReference type="PROSITE" id="PS51402">
    <property type="entry name" value="CATALASE_3"/>
    <property type="match status" value="1"/>
</dbReference>
<dbReference type="GO" id="GO:0020037">
    <property type="term" value="F:heme binding"/>
    <property type="evidence" value="ECO:0007669"/>
    <property type="project" value="InterPro"/>
</dbReference>
<keyword evidence="4 10" id="KW-0479">Metal-binding</keyword>
<evidence type="ECO:0000256" key="9">
    <source>
        <dbReference type="PIRSR" id="PIRSR038928-1"/>
    </source>
</evidence>
<dbReference type="InterPro" id="IPR024711">
    <property type="entry name" value="Catalase_clade1/3"/>
</dbReference>
<comment type="similarity">
    <text evidence="1 11">Belongs to the catalase family.</text>
</comment>
<dbReference type="InterPro" id="IPR011614">
    <property type="entry name" value="Catalase_core"/>
</dbReference>
<evidence type="ECO:0000313" key="15">
    <source>
        <dbReference type="RefSeq" id="XP_030759919.1"/>
    </source>
</evidence>
<dbReference type="FunCoup" id="A0A6J2Y9P2">
    <property type="interactions" value="1315"/>
</dbReference>
<evidence type="ECO:0000256" key="8">
    <source>
        <dbReference type="ARBA" id="ARBA00049254"/>
    </source>
</evidence>
<keyword evidence="7 11" id="KW-0376">Hydrogen peroxide</keyword>
<keyword evidence="2 11" id="KW-0575">Peroxidase</keyword>
<dbReference type="SUPFAM" id="SSF56634">
    <property type="entry name" value="Heme-dependent catalase-like"/>
    <property type="match status" value="1"/>
</dbReference>
<evidence type="ECO:0000256" key="1">
    <source>
        <dbReference type="ARBA" id="ARBA00005329"/>
    </source>
</evidence>
<evidence type="ECO:0000256" key="3">
    <source>
        <dbReference type="ARBA" id="ARBA00022617"/>
    </source>
</evidence>
<keyword evidence="14" id="KW-1185">Reference proteome</keyword>
<dbReference type="PROSITE" id="PS00438">
    <property type="entry name" value="CATALASE_2"/>
    <property type="match status" value="1"/>
</dbReference>
<evidence type="ECO:0000256" key="4">
    <source>
        <dbReference type="ARBA" id="ARBA00022723"/>
    </source>
</evidence>
<evidence type="ECO:0000256" key="2">
    <source>
        <dbReference type="ARBA" id="ARBA00022559"/>
    </source>
</evidence>
<dbReference type="EC" id="1.11.1.6" evidence="11"/>
<evidence type="ECO:0000256" key="11">
    <source>
        <dbReference type="RuleBase" id="RU000498"/>
    </source>
</evidence>
<evidence type="ECO:0000259" key="13">
    <source>
        <dbReference type="SMART" id="SM01060"/>
    </source>
</evidence>
<evidence type="ECO:0000256" key="7">
    <source>
        <dbReference type="ARBA" id="ARBA00023324"/>
    </source>
</evidence>
<dbReference type="Pfam" id="PF00199">
    <property type="entry name" value="Catalase"/>
    <property type="match status" value="1"/>
</dbReference>
<dbReference type="InterPro" id="IPR040333">
    <property type="entry name" value="Catalase_3"/>
</dbReference>
<dbReference type="PROSITE" id="PS00437">
    <property type="entry name" value="CATALASE_1"/>
    <property type="match status" value="1"/>
</dbReference>
<reference evidence="15" key="1">
    <citation type="submission" date="2025-08" db="UniProtKB">
        <authorList>
            <consortium name="RefSeq"/>
        </authorList>
    </citation>
    <scope>IDENTIFICATION</scope>
    <source>
        <tissue evidence="15">Gonads</tissue>
    </source>
</reference>
<dbReference type="SMART" id="SM01060">
    <property type="entry name" value="Catalase"/>
    <property type="match status" value="1"/>
</dbReference>
<comment type="function">
    <text evidence="12">Catalyzes the degradation of hydrogen peroxide (H(2)O(2)) generated by peroxisomal oxidases to water and oxygen, thereby protecting cells from the toxic effects of hydrogen peroxide.</text>
</comment>
<dbReference type="AlphaFoldDB" id="A0A6J2Y9P2"/>
<dbReference type="InParanoid" id="A0A6J2Y9P2"/>
<dbReference type="GO" id="GO:0042744">
    <property type="term" value="P:hydrogen peroxide catabolic process"/>
    <property type="evidence" value="ECO:0007669"/>
    <property type="project" value="UniProtKB-KW"/>
</dbReference>
<dbReference type="Proteomes" id="UP000504635">
    <property type="component" value="Unplaced"/>
</dbReference>
<feature type="active site" evidence="9">
    <location>
        <position position="144"/>
    </location>
</feature>
<feature type="binding site" description="axial binding residue" evidence="10">
    <location>
        <position position="354"/>
    </location>
    <ligand>
        <name>heme</name>
        <dbReference type="ChEBI" id="CHEBI:30413"/>
    </ligand>
    <ligandPart>
        <name>Fe</name>
        <dbReference type="ChEBI" id="CHEBI:18248"/>
    </ligandPart>
</feature>
<dbReference type="GO" id="GO:0004096">
    <property type="term" value="F:catalase activity"/>
    <property type="evidence" value="ECO:0007669"/>
    <property type="project" value="UniProtKB-EC"/>
</dbReference>
<dbReference type="Gene3D" id="2.40.180.10">
    <property type="entry name" value="Catalase core domain"/>
    <property type="match status" value="1"/>
</dbReference>
<dbReference type="PANTHER" id="PTHR11465">
    <property type="entry name" value="CATALASE"/>
    <property type="match status" value="1"/>
</dbReference>
<dbReference type="GO" id="GO:0046872">
    <property type="term" value="F:metal ion binding"/>
    <property type="evidence" value="ECO:0007669"/>
    <property type="project" value="UniProtKB-KW"/>
</dbReference>
<dbReference type="Pfam" id="PF06628">
    <property type="entry name" value="Catalase-rel"/>
    <property type="match status" value="1"/>
</dbReference>
<dbReference type="GO" id="GO:0005739">
    <property type="term" value="C:mitochondrion"/>
    <property type="evidence" value="ECO:0007669"/>
    <property type="project" value="TreeGrafter"/>
</dbReference>
<protein>
    <recommendedName>
        <fullName evidence="11">Catalase</fullName>
        <ecNumber evidence="11">1.11.1.6</ecNumber>
    </recommendedName>
</protein>
<dbReference type="CTD" id="847"/>
<keyword evidence="3 10" id="KW-0349">Heme</keyword>
<dbReference type="FunFam" id="2.40.180.10:FF:000001">
    <property type="entry name" value="Catalase"/>
    <property type="match status" value="1"/>
</dbReference>
<dbReference type="PIRSF" id="PIRSF038928">
    <property type="entry name" value="Catalase_clade1-3"/>
    <property type="match status" value="1"/>
</dbReference>
<dbReference type="GO" id="GO:0042542">
    <property type="term" value="P:response to hydrogen peroxide"/>
    <property type="evidence" value="ECO:0007669"/>
    <property type="project" value="TreeGrafter"/>
</dbReference>
<accession>A0A6J2Y9P2</accession>
<feature type="domain" description="Catalase core" evidence="13">
    <location>
        <begin position="24"/>
        <end position="406"/>
    </location>
</feature>
<dbReference type="GO" id="GO:0005777">
    <property type="term" value="C:peroxisome"/>
    <property type="evidence" value="ECO:0007669"/>
    <property type="project" value="TreeGrafter"/>
</dbReference>
<dbReference type="InterPro" id="IPR018028">
    <property type="entry name" value="Catalase"/>
</dbReference>